<evidence type="ECO:0000313" key="2">
    <source>
        <dbReference type="EMBL" id="SFB85567.1"/>
    </source>
</evidence>
<comment type="caution">
    <text evidence="3">The sequence shown here is derived from an EMBL/GenBank/DDBJ whole genome shotgun (WGS) entry which is preliminary data.</text>
</comment>
<sequence>MILKFNNLIFCIVFFSCLVSSAQKLSMELKGKVESNTTDVSDVHVINTRKNQATITNQYGYFRIKASVNDTLWFSAIQFDKSFLVVDDKIIESELVTVALEESLTELDEVVVTPYNLSGNLHMDIQSMKFKPTVSSTSLRLPNAEVKPLSLNERKLFLAMQEQLLHRLIDEITGHNKKLRNSVSVDKLEKEIQTIRNSYPDSLYKERLKIPSEKIDDFIYYCAVDTIFNSTVQSRDKLKIWSFLERKSLAYRKNNYLD</sequence>
<dbReference type="Proteomes" id="UP000198940">
    <property type="component" value="Unassembled WGS sequence"/>
</dbReference>
<proteinExistence type="predicted"/>
<dbReference type="InterPro" id="IPR008969">
    <property type="entry name" value="CarboxyPept-like_regulatory"/>
</dbReference>
<dbReference type="AlphaFoldDB" id="A0A1M6T5S5"/>
<feature type="chain" id="PRO_5009921026" description="CarboxypepD_reg-like domain-containing protein" evidence="1">
    <location>
        <begin position="23"/>
        <end position="258"/>
    </location>
</feature>
<keyword evidence="1" id="KW-0732">Signal</keyword>
<evidence type="ECO:0000313" key="5">
    <source>
        <dbReference type="Proteomes" id="UP000198940"/>
    </source>
</evidence>
<feature type="signal peptide" evidence="1">
    <location>
        <begin position="1"/>
        <end position="22"/>
    </location>
</feature>
<organism evidence="3 4">
    <name type="scientific">Flagellimonas taeanensis</name>
    <dbReference type="NCBI Taxonomy" id="1005926"/>
    <lineage>
        <taxon>Bacteria</taxon>
        <taxon>Pseudomonadati</taxon>
        <taxon>Bacteroidota</taxon>
        <taxon>Flavobacteriia</taxon>
        <taxon>Flavobacteriales</taxon>
        <taxon>Flavobacteriaceae</taxon>
        <taxon>Flagellimonas</taxon>
    </lineage>
</organism>
<dbReference type="EMBL" id="FOKU01000003">
    <property type="protein sequence ID" value="SFB85567.1"/>
    <property type="molecule type" value="Genomic_DNA"/>
</dbReference>
<evidence type="ECO:0000256" key="1">
    <source>
        <dbReference type="SAM" id="SignalP"/>
    </source>
</evidence>
<dbReference type="PROSITE" id="PS51257">
    <property type="entry name" value="PROKAR_LIPOPROTEIN"/>
    <property type="match status" value="1"/>
</dbReference>
<name>A0A1M6T5S5_9FLAO</name>
<reference evidence="3 4" key="1">
    <citation type="submission" date="2016-11" db="EMBL/GenBank/DDBJ databases">
        <authorList>
            <person name="Varghese N."/>
            <person name="Submissions S."/>
        </authorList>
    </citation>
    <scope>NUCLEOTIDE SEQUENCE [LARGE SCALE GENOMIC DNA]</scope>
    <source>
        <strain evidence="3 4">CGMCC 1.12174</strain>
        <strain evidence="2 5">DSM 26351</strain>
    </source>
</reference>
<evidence type="ECO:0000313" key="4">
    <source>
        <dbReference type="Proteomes" id="UP000184031"/>
    </source>
</evidence>
<keyword evidence="5" id="KW-1185">Reference proteome</keyword>
<dbReference type="SUPFAM" id="SSF49464">
    <property type="entry name" value="Carboxypeptidase regulatory domain-like"/>
    <property type="match status" value="1"/>
</dbReference>
<evidence type="ECO:0008006" key="6">
    <source>
        <dbReference type="Google" id="ProtNLM"/>
    </source>
</evidence>
<dbReference type="Proteomes" id="UP000184031">
    <property type="component" value="Unassembled WGS sequence"/>
</dbReference>
<evidence type="ECO:0000313" key="3">
    <source>
        <dbReference type="EMBL" id="SHK52088.1"/>
    </source>
</evidence>
<dbReference type="Pfam" id="PF13715">
    <property type="entry name" value="CarbopepD_reg_2"/>
    <property type="match status" value="1"/>
</dbReference>
<accession>A0A1M6T5S5</accession>
<dbReference type="STRING" id="1055723.SAMN05216293_1226"/>
<gene>
    <name evidence="2" type="ORF">SAMN04487891_10365</name>
    <name evidence="3" type="ORF">SAMN05216293_1226</name>
</gene>
<dbReference type="EMBL" id="FRAT01000003">
    <property type="protein sequence ID" value="SHK52088.1"/>
    <property type="molecule type" value="Genomic_DNA"/>
</dbReference>
<protein>
    <recommendedName>
        <fullName evidence="6">CarboxypepD_reg-like domain-containing protein</fullName>
    </recommendedName>
</protein>